<reference evidence="2" key="1">
    <citation type="journal article" date="2019" name="Int. J. Syst. Evol. Microbiol.">
        <title>The Global Catalogue of Microorganisms (GCM) 10K type strain sequencing project: providing services to taxonomists for standard genome sequencing and annotation.</title>
        <authorList>
            <consortium name="The Broad Institute Genomics Platform"/>
            <consortium name="The Broad Institute Genome Sequencing Center for Infectious Disease"/>
            <person name="Wu L."/>
            <person name="Ma J."/>
        </authorList>
    </citation>
    <scope>NUCLEOTIDE SEQUENCE [LARGE SCALE GENOMIC DNA]</scope>
    <source>
        <strain evidence="2">CGMCC 1.15342</strain>
    </source>
</reference>
<evidence type="ECO:0000313" key="1">
    <source>
        <dbReference type="EMBL" id="GGC42416.1"/>
    </source>
</evidence>
<keyword evidence="2" id="KW-1185">Reference proteome</keyword>
<evidence type="ECO:0000313" key="2">
    <source>
        <dbReference type="Proteomes" id="UP000597338"/>
    </source>
</evidence>
<dbReference type="RefSeq" id="WP_188753078.1">
    <property type="nucleotide sequence ID" value="NZ_BMIK01000018.1"/>
</dbReference>
<dbReference type="EMBL" id="BMIK01000018">
    <property type="protein sequence ID" value="GGC42416.1"/>
    <property type="molecule type" value="Genomic_DNA"/>
</dbReference>
<name>A0ABQ1ML48_9SPHI</name>
<protein>
    <recommendedName>
        <fullName evidence="3">Mobilization protein</fullName>
    </recommendedName>
</protein>
<evidence type="ECO:0008006" key="3">
    <source>
        <dbReference type="Google" id="ProtNLM"/>
    </source>
</evidence>
<gene>
    <name evidence="1" type="ORF">GCM10011386_38290</name>
</gene>
<sequence length="136" mass="16004">MGRKKAHDQDGLLKHFIRTRVDGKTYRRLEKLVRESDCQSIAEVARKILSSERINYLHRDISLSGPMEEMALIRKEIKAIGININQQTHRFHLSENDSERIFHHIRTTDEYKCIEPKIDKLLALISKLAKLWLQKS</sequence>
<organism evidence="1 2">
    <name type="scientific">Parapedobacter defluvii</name>
    <dbReference type="NCBI Taxonomy" id="2045106"/>
    <lineage>
        <taxon>Bacteria</taxon>
        <taxon>Pseudomonadati</taxon>
        <taxon>Bacteroidota</taxon>
        <taxon>Sphingobacteriia</taxon>
        <taxon>Sphingobacteriales</taxon>
        <taxon>Sphingobacteriaceae</taxon>
        <taxon>Parapedobacter</taxon>
    </lineage>
</organism>
<dbReference type="Proteomes" id="UP000597338">
    <property type="component" value="Unassembled WGS sequence"/>
</dbReference>
<accession>A0ABQ1ML48</accession>
<proteinExistence type="predicted"/>
<comment type="caution">
    <text evidence="1">The sequence shown here is derived from an EMBL/GenBank/DDBJ whole genome shotgun (WGS) entry which is preliminary data.</text>
</comment>